<feature type="signal peptide" evidence="2">
    <location>
        <begin position="1"/>
        <end position="23"/>
    </location>
</feature>
<dbReference type="Proteomes" id="UP000245942">
    <property type="component" value="Unassembled WGS sequence"/>
</dbReference>
<evidence type="ECO:0000313" key="3">
    <source>
        <dbReference type="EMBL" id="PWN23679.1"/>
    </source>
</evidence>
<dbReference type="GO" id="GO:0016702">
    <property type="term" value="F:oxidoreductase activity, acting on single donors with incorporation of molecular oxygen, incorporation of two atoms of oxygen"/>
    <property type="evidence" value="ECO:0007669"/>
    <property type="project" value="InterPro"/>
</dbReference>
<protein>
    <submittedName>
        <fullName evidence="3">Aromatic compound dioxygenase</fullName>
    </submittedName>
</protein>
<dbReference type="PANTHER" id="PTHR34315:SF4">
    <property type="entry name" value="INTRADIOL RING-CLEAVAGE DIOXYGENASES DOMAIN-CONTAINING PROTEIN"/>
    <property type="match status" value="1"/>
</dbReference>
<dbReference type="AlphaFoldDB" id="A0A316UEM6"/>
<sequence length="373" mass="40945">MRFISAAATAAVTLAAASGLVAAHGPESKSEVREFHDRQKTMYHCAPQIAAYNAQRRADWSQKVLGGAPLAAKKYFVDGGYKENQVDPADAAEIMACNPITETKIRNSSCVLAPETTEGPYYHTQGHLIRSNMAEYQLGLLFLMNVGVIDVETCEPLPNVLVDLWHANATGYYAGHPTPKVGMENEKPMATGPRRGLMSAYPRTNEEETWLRGALPTDSNGVAEFTSVFPGYYTGRGTHVHVKVFPEWDVLPNGTFTSTNLIHTGQFFVEDALNVEIDKIHPYNQNPLLAPGKGGRTRNWEDSLNIYQDSHDNGYMPTFDIEFLGGVLQQGLIGYVTMGVNTKARYEAKWTPESGRGGVVSQVPVSSETKTEL</sequence>
<dbReference type="RefSeq" id="XP_025350839.1">
    <property type="nucleotide sequence ID" value="XM_025493957.1"/>
</dbReference>
<dbReference type="PANTHER" id="PTHR34315">
    <property type="match status" value="1"/>
</dbReference>
<reference evidence="3 4" key="1">
    <citation type="journal article" date="2018" name="Mol. Biol. Evol.">
        <title>Broad Genomic Sampling Reveals a Smut Pathogenic Ancestry of the Fungal Clade Ustilaginomycotina.</title>
        <authorList>
            <person name="Kijpornyongpan T."/>
            <person name="Mondo S.J."/>
            <person name="Barry K."/>
            <person name="Sandor L."/>
            <person name="Lee J."/>
            <person name="Lipzen A."/>
            <person name="Pangilinan J."/>
            <person name="LaButti K."/>
            <person name="Hainaut M."/>
            <person name="Henrissat B."/>
            <person name="Grigoriev I.V."/>
            <person name="Spatafora J.W."/>
            <person name="Aime M.C."/>
        </authorList>
    </citation>
    <scope>NUCLEOTIDE SEQUENCE [LARGE SCALE GENOMIC DNA]</scope>
    <source>
        <strain evidence="3 4">MCA 4718</strain>
    </source>
</reference>
<dbReference type="OrthoDB" id="121380at2759"/>
<keyword evidence="3" id="KW-0223">Dioxygenase</keyword>
<name>A0A316UEM6_9BASI</name>
<evidence type="ECO:0000256" key="1">
    <source>
        <dbReference type="SAM" id="MobiDB-lite"/>
    </source>
</evidence>
<dbReference type="Gene3D" id="2.60.130.10">
    <property type="entry name" value="Aromatic compound dioxygenase"/>
    <property type="match status" value="1"/>
</dbReference>
<proteinExistence type="predicted"/>
<feature type="chain" id="PRO_5016303379" evidence="2">
    <location>
        <begin position="24"/>
        <end position="373"/>
    </location>
</feature>
<feature type="compositionally biased region" description="Polar residues" evidence="1">
    <location>
        <begin position="363"/>
        <end position="373"/>
    </location>
</feature>
<dbReference type="GO" id="GO:0005506">
    <property type="term" value="F:iron ion binding"/>
    <property type="evidence" value="ECO:0007669"/>
    <property type="project" value="InterPro"/>
</dbReference>
<gene>
    <name evidence="3" type="ORF">BCV69DRAFT_295997</name>
</gene>
<dbReference type="EMBL" id="KZ819321">
    <property type="protein sequence ID" value="PWN23679.1"/>
    <property type="molecule type" value="Genomic_DNA"/>
</dbReference>
<evidence type="ECO:0000313" key="4">
    <source>
        <dbReference type="Proteomes" id="UP000245942"/>
    </source>
</evidence>
<keyword evidence="2" id="KW-0732">Signal</keyword>
<accession>A0A316UEM6</accession>
<dbReference type="InterPro" id="IPR015889">
    <property type="entry name" value="Intradiol_dOase_core"/>
</dbReference>
<keyword evidence="3" id="KW-0560">Oxidoreductase</keyword>
<organism evidence="3 4">
    <name type="scientific">Pseudomicrostroma glucosiphilum</name>
    <dbReference type="NCBI Taxonomy" id="1684307"/>
    <lineage>
        <taxon>Eukaryota</taxon>
        <taxon>Fungi</taxon>
        <taxon>Dikarya</taxon>
        <taxon>Basidiomycota</taxon>
        <taxon>Ustilaginomycotina</taxon>
        <taxon>Exobasidiomycetes</taxon>
        <taxon>Microstromatales</taxon>
        <taxon>Microstromatales incertae sedis</taxon>
        <taxon>Pseudomicrostroma</taxon>
    </lineage>
</organism>
<dbReference type="GeneID" id="37015691"/>
<feature type="region of interest" description="Disordered" evidence="1">
    <location>
        <begin position="354"/>
        <end position="373"/>
    </location>
</feature>
<evidence type="ECO:0000256" key="2">
    <source>
        <dbReference type="SAM" id="SignalP"/>
    </source>
</evidence>
<dbReference type="STRING" id="1684307.A0A316UEM6"/>
<dbReference type="CDD" id="cd03457">
    <property type="entry name" value="intradiol_dioxygenase_like"/>
    <property type="match status" value="1"/>
</dbReference>
<dbReference type="SUPFAM" id="SSF49482">
    <property type="entry name" value="Aromatic compound dioxygenase"/>
    <property type="match status" value="1"/>
</dbReference>
<keyword evidence="4" id="KW-1185">Reference proteome</keyword>